<gene>
    <name evidence="1" type="ORF">SPHA_9181</name>
</gene>
<sequence length="176" mass="20384">MSALSELCKETQCTHSMPSLLLPSSAKKSKSFILYNLCSLLALQTLHRETRLYSIQSLLLRSFAKKRKTSILYDICSLLTQQSKKCFSFFAKNRRTFILYHFCSFLALQRNARHSFYTISAPSYLCKETQDIHSIQSLLPPNSAKQEMFFILYNLFSLFALQRNPRLSIYTISVPL</sequence>
<comment type="caution">
    <text evidence="1">The sequence shown here is derived from an EMBL/GenBank/DDBJ whole genome shotgun (WGS) entry which is preliminary data.</text>
</comment>
<keyword evidence="2" id="KW-1185">Reference proteome</keyword>
<protein>
    <submittedName>
        <fullName evidence="1">Uncharacterized protein</fullName>
    </submittedName>
</protein>
<accession>A0A812AYB0</accession>
<name>A0A812AYB0_ACAPH</name>
<dbReference type="Proteomes" id="UP000597762">
    <property type="component" value="Unassembled WGS sequence"/>
</dbReference>
<evidence type="ECO:0000313" key="2">
    <source>
        <dbReference type="Proteomes" id="UP000597762"/>
    </source>
</evidence>
<proteinExistence type="predicted"/>
<reference evidence="1" key="1">
    <citation type="submission" date="2021-01" db="EMBL/GenBank/DDBJ databases">
        <authorList>
            <person name="Li R."/>
            <person name="Bekaert M."/>
        </authorList>
    </citation>
    <scope>NUCLEOTIDE SEQUENCE</scope>
    <source>
        <strain evidence="1">Farmed</strain>
    </source>
</reference>
<dbReference type="EMBL" id="CAHIKZ030000294">
    <property type="protein sequence ID" value="CAE1167064.1"/>
    <property type="molecule type" value="Genomic_DNA"/>
</dbReference>
<organism evidence="1 2">
    <name type="scientific">Acanthosepion pharaonis</name>
    <name type="common">Pharaoh cuttlefish</name>
    <name type="synonym">Sepia pharaonis</name>
    <dbReference type="NCBI Taxonomy" id="158019"/>
    <lineage>
        <taxon>Eukaryota</taxon>
        <taxon>Metazoa</taxon>
        <taxon>Spiralia</taxon>
        <taxon>Lophotrochozoa</taxon>
        <taxon>Mollusca</taxon>
        <taxon>Cephalopoda</taxon>
        <taxon>Coleoidea</taxon>
        <taxon>Decapodiformes</taxon>
        <taxon>Sepiida</taxon>
        <taxon>Sepiina</taxon>
        <taxon>Sepiidae</taxon>
        <taxon>Acanthosepion</taxon>
    </lineage>
</organism>
<dbReference type="AlphaFoldDB" id="A0A812AYB0"/>
<evidence type="ECO:0000313" key="1">
    <source>
        <dbReference type="EMBL" id="CAE1167064.1"/>
    </source>
</evidence>